<comment type="caution">
    <text evidence="1">The sequence shown here is derived from an EMBL/GenBank/DDBJ whole genome shotgun (WGS) entry which is preliminary data.</text>
</comment>
<keyword evidence="2" id="KW-1185">Reference proteome</keyword>
<proteinExistence type="predicted"/>
<accession>A0A9P6DEQ4</accession>
<reference evidence="1" key="1">
    <citation type="submission" date="2020-11" db="EMBL/GenBank/DDBJ databases">
        <authorList>
            <consortium name="DOE Joint Genome Institute"/>
            <person name="Ahrendt S."/>
            <person name="Riley R."/>
            <person name="Andreopoulos W."/>
            <person name="Labutti K."/>
            <person name="Pangilinan J."/>
            <person name="Ruiz-Duenas F.J."/>
            <person name="Barrasa J.M."/>
            <person name="Sanchez-Garcia M."/>
            <person name="Camarero S."/>
            <person name="Miyauchi S."/>
            <person name="Serrano A."/>
            <person name="Linde D."/>
            <person name="Babiker R."/>
            <person name="Drula E."/>
            <person name="Ayuso-Fernandez I."/>
            <person name="Pacheco R."/>
            <person name="Padilla G."/>
            <person name="Ferreira P."/>
            <person name="Barriuso J."/>
            <person name="Kellner H."/>
            <person name="Castanera R."/>
            <person name="Alfaro M."/>
            <person name="Ramirez L."/>
            <person name="Pisabarro A.G."/>
            <person name="Kuo A."/>
            <person name="Tritt A."/>
            <person name="Lipzen A."/>
            <person name="He G."/>
            <person name="Yan M."/>
            <person name="Ng V."/>
            <person name="Cullen D."/>
            <person name="Martin F."/>
            <person name="Rosso M.-N."/>
            <person name="Henrissat B."/>
            <person name="Hibbett D."/>
            <person name="Martinez A.T."/>
            <person name="Grigoriev I.V."/>
        </authorList>
    </citation>
    <scope>NUCLEOTIDE SEQUENCE</scope>
    <source>
        <strain evidence="1">ATCC 90797</strain>
    </source>
</reference>
<dbReference type="EMBL" id="MU154596">
    <property type="protein sequence ID" value="KAF9492775.1"/>
    <property type="molecule type" value="Genomic_DNA"/>
</dbReference>
<sequence>MAVCRINFRSTFELVPSITRSQLRHVTSAPWSIPMRFQYETSSTIRSWLWSLWLRSPQFLRSAVYCFLVRRLGTRSNGKAFRLPTGIYIKLGLTPDEPLAMNYVRKNTHIYISVEQNSEGQPIWWIFLMTTVPGQPLFQQRLGSRLVAATDEQRMHAQDTIASWVEQLRNNHPPPDFPSQRISGFTGGPFLSHRIDTPGVVGPFDSPTELHAQDFCTV</sequence>
<evidence type="ECO:0000313" key="1">
    <source>
        <dbReference type="EMBL" id="KAF9492775.1"/>
    </source>
</evidence>
<dbReference type="OrthoDB" id="5404599at2759"/>
<name>A0A9P6DEQ4_PLEER</name>
<organism evidence="1 2">
    <name type="scientific">Pleurotus eryngii</name>
    <name type="common">Boletus of the steppes</name>
    <dbReference type="NCBI Taxonomy" id="5323"/>
    <lineage>
        <taxon>Eukaryota</taxon>
        <taxon>Fungi</taxon>
        <taxon>Dikarya</taxon>
        <taxon>Basidiomycota</taxon>
        <taxon>Agaricomycotina</taxon>
        <taxon>Agaricomycetes</taxon>
        <taxon>Agaricomycetidae</taxon>
        <taxon>Agaricales</taxon>
        <taxon>Pleurotineae</taxon>
        <taxon>Pleurotaceae</taxon>
        <taxon>Pleurotus</taxon>
    </lineage>
</organism>
<gene>
    <name evidence="1" type="ORF">BDN71DRAFT_1173357</name>
</gene>
<dbReference type="Proteomes" id="UP000807025">
    <property type="component" value="Unassembled WGS sequence"/>
</dbReference>
<evidence type="ECO:0000313" key="2">
    <source>
        <dbReference type="Proteomes" id="UP000807025"/>
    </source>
</evidence>
<protein>
    <submittedName>
        <fullName evidence="1">Uncharacterized protein</fullName>
    </submittedName>
</protein>
<dbReference type="AlphaFoldDB" id="A0A9P6DEQ4"/>